<dbReference type="CDD" id="cd05259">
    <property type="entry name" value="PCBER_SDR_a"/>
    <property type="match status" value="1"/>
</dbReference>
<evidence type="ECO:0000313" key="5">
    <source>
        <dbReference type="Proteomes" id="UP001642405"/>
    </source>
</evidence>
<dbReference type="InterPro" id="IPR051609">
    <property type="entry name" value="NmrA/Isoflavone_reductase-like"/>
</dbReference>
<protein>
    <recommendedName>
        <fullName evidence="3">NmrA-like domain-containing protein</fullName>
    </recommendedName>
</protein>
<dbReference type="Gene3D" id="3.40.50.720">
    <property type="entry name" value="NAD(P)-binding Rossmann-like Domain"/>
    <property type="match status" value="1"/>
</dbReference>
<accession>A0ABP0BDW0</accession>
<dbReference type="Gene3D" id="3.90.25.10">
    <property type="entry name" value="UDP-galactose 4-epimerase, domain 1"/>
    <property type="match status" value="1"/>
</dbReference>
<keyword evidence="2" id="KW-0560">Oxidoreductase</keyword>
<gene>
    <name evidence="4" type="ORF">SCUCBS95973_003251</name>
</gene>
<dbReference type="PANTHER" id="PTHR47706">
    <property type="entry name" value="NMRA-LIKE FAMILY PROTEIN"/>
    <property type="match status" value="1"/>
</dbReference>
<organism evidence="4 5">
    <name type="scientific">Sporothrix curviconia</name>
    <dbReference type="NCBI Taxonomy" id="1260050"/>
    <lineage>
        <taxon>Eukaryota</taxon>
        <taxon>Fungi</taxon>
        <taxon>Dikarya</taxon>
        <taxon>Ascomycota</taxon>
        <taxon>Pezizomycotina</taxon>
        <taxon>Sordariomycetes</taxon>
        <taxon>Sordariomycetidae</taxon>
        <taxon>Ophiostomatales</taxon>
        <taxon>Ophiostomataceae</taxon>
        <taxon>Sporothrix</taxon>
    </lineage>
</organism>
<dbReference type="EMBL" id="CAWUHB010000014">
    <property type="protein sequence ID" value="CAK7217753.1"/>
    <property type="molecule type" value="Genomic_DNA"/>
</dbReference>
<dbReference type="Proteomes" id="UP001642405">
    <property type="component" value="Unassembled WGS sequence"/>
</dbReference>
<name>A0ABP0BDW0_9PEZI</name>
<dbReference type="Pfam" id="PF05368">
    <property type="entry name" value="NmrA"/>
    <property type="match status" value="1"/>
</dbReference>
<proteinExistence type="predicted"/>
<feature type="domain" description="NmrA-like" evidence="3">
    <location>
        <begin position="2"/>
        <end position="281"/>
    </location>
</feature>
<reference evidence="4 5" key="1">
    <citation type="submission" date="2024-01" db="EMBL/GenBank/DDBJ databases">
        <authorList>
            <person name="Allen C."/>
            <person name="Tagirdzhanova G."/>
        </authorList>
    </citation>
    <scope>NUCLEOTIDE SEQUENCE [LARGE SCALE GENOMIC DNA]</scope>
</reference>
<dbReference type="InterPro" id="IPR008030">
    <property type="entry name" value="NmrA-like"/>
</dbReference>
<evidence type="ECO:0000256" key="1">
    <source>
        <dbReference type="ARBA" id="ARBA00022857"/>
    </source>
</evidence>
<evidence type="ECO:0000313" key="4">
    <source>
        <dbReference type="EMBL" id="CAK7217753.1"/>
    </source>
</evidence>
<evidence type="ECO:0000259" key="3">
    <source>
        <dbReference type="Pfam" id="PF05368"/>
    </source>
</evidence>
<dbReference type="PANTHER" id="PTHR47706:SF6">
    <property type="entry name" value="NMRA-LIKE FAMILY PROTEIN (AFU_ORTHOLOGUE AFUA_6G00280)"/>
    <property type="match status" value="1"/>
</dbReference>
<keyword evidence="1" id="KW-0521">NADP</keyword>
<comment type="caution">
    <text evidence="4">The sequence shown here is derived from an EMBL/GenBank/DDBJ whole genome shotgun (WGS) entry which is preliminary data.</text>
</comment>
<dbReference type="SUPFAM" id="SSF51735">
    <property type="entry name" value="NAD(P)-binding Rossmann-fold domains"/>
    <property type="match status" value="1"/>
</dbReference>
<dbReference type="InterPro" id="IPR036291">
    <property type="entry name" value="NAD(P)-bd_dom_sf"/>
</dbReference>
<sequence>MSNRVLVLGAGELGLAVIEALARHPKRRDSTIAVLLRPSSGSSANTAKSELLRHLGEDLNAVVETADVVQDSADSLASIFARYSTVVSCNGMGLPPGTQTKLTQAVLQAGVAHYFPWQFGMDYDAIGAGSSQDLFDEQLAVRRLLRAQDAVDWIIVSTGLFMSFLFLADFGVVDLATKTVRGLGHWDNRITVTTPVDIGTVTADVVLDPLGLQHQVVYVAGDTITYEGLADLLDKHYQTVFKRELWDLDVLKKQMAEDPNTMVKYRDTFAQGRGVAWDKAQTVNAQRGIPVTDVAKYVQGLGRP</sequence>
<dbReference type="InterPro" id="IPR045312">
    <property type="entry name" value="PCBER-like"/>
</dbReference>
<evidence type="ECO:0000256" key="2">
    <source>
        <dbReference type="ARBA" id="ARBA00023002"/>
    </source>
</evidence>
<keyword evidence="5" id="KW-1185">Reference proteome</keyword>